<keyword evidence="2 7" id="KW-0812">Transmembrane</keyword>
<comment type="caution">
    <text evidence="10">The sequence shown here is derived from an EMBL/GenBank/DDBJ whole genome shotgun (WGS) entry which is preliminary data.</text>
</comment>
<dbReference type="Pfam" id="PF00664">
    <property type="entry name" value="ABC_membrane"/>
    <property type="match status" value="1"/>
</dbReference>
<keyword evidence="5 7" id="KW-1133">Transmembrane helix</keyword>
<dbReference type="Gene3D" id="3.40.50.300">
    <property type="entry name" value="P-loop containing nucleotide triphosphate hydrolases"/>
    <property type="match status" value="1"/>
</dbReference>
<keyword evidence="4 10" id="KW-0067">ATP-binding</keyword>
<sequence>MSKLFKYINLYKYAMYVALFLMIVELIVELVQPVIMAKIIDDGIVAGDMETIYIYGGWLLFITVIAFIAGISSSFFASHVSQGVGHDIRKDMFHHIQMFSAMKIQKFQTSSLLTRMTNDVSQIQGLLFGFMRIMLRAPLFIVFGIVMSFTINPSLAVILLATIPLLMIIMLTLMKKGMRLFRSVQEKLDSVNQIVRENLLAIKLVKAFHHITYENNRFSKINNRLKDQNKKALWVMEIVMPIVMLIMNLALIVLLWFGSVQLEMNGAQAGEVVAIINYATRMLASFGVFSFLLMNLTRGRASAARINEVLAESLDDEVKEIPQWHKIQGAIEFEHVSFCYPNMRKESLHDINFDIKPGEKVGILGETGSGKTTLLHLIPYLYHKTSGEIYIDKQPIEVWGNQVRLDITLVPQEGFLFSGTIKDNISWGNEQLSMEEIEQVAKEAQLDSFVQTLPAKYDTVIGQRGVNLSGGQKQRLSIARALADNPSILLLDDSTSALDATTEKHVLEAIRRRKCTTFIVSQKISSVVDADQILVLEKGTVKGQGTHEQLVQSLPLYQKMWESQRREGVLMDD</sequence>
<comment type="subcellular location">
    <subcellularLocation>
        <location evidence="1">Cell membrane</location>
        <topology evidence="1">Multi-pass membrane protein</topology>
    </subcellularLocation>
</comment>
<evidence type="ECO:0000313" key="11">
    <source>
        <dbReference type="Proteomes" id="UP001595882"/>
    </source>
</evidence>
<dbReference type="EMBL" id="JBHSDT010000004">
    <property type="protein sequence ID" value="MFC4402724.1"/>
    <property type="molecule type" value="Genomic_DNA"/>
</dbReference>
<dbReference type="PROSITE" id="PS00211">
    <property type="entry name" value="ABC_TRANSPORTER_1"/>
    <property type="match status" value="1"/>
</dbReference>
<dbReference type="CDD" id="cd18548">
    <property type="entry name" value="ABC_6TM_Tm287_like"/>
    <property type="match status" value="1"/>
</dbReference>
<keyword evidence="11" id="KW-1185">Reference proteome</keyword>
<feature type="domain" description="ABC transmembrane type-1" evidence="9">
    <location>
        <begin position="17"/>
        <end position="298"/>
    </location>
</feature>
<dbReference type="InterPro" id="IPR011527">
    <property type="entry name" value="ABC1_TM_dom"/>
</dbReference>
<dbReference type="InterPro" id="IPR017871">
    <property type="entry name" value="ABC_transporter-like_CS"/>
</dbReference>
<organism evidence="10 11">
    <name type="scientific">Gracilibacillus xinjiangensis</name>
    <dbReference type="NCBI Taxonomy" id="1193282"/>
    <lineage>
        <taxon>Bacteria</taxon>
        <taxon>Bacillati</taxon>
        <taxon>Bacillota</taxon>
        <taxon>Bacilli</taxon>
        <taxon>Bacillales</taxon>
        <taxon>Bacillaceae</taxon>
        <taxon>Gracilibacillus</taxon>
    </lineage>
</organism>
<name>A0ABV8WTE4_9BACI</name>
<evidence type="ECO:0000256" key="4">
    <source>
        <dbReference type="ARBA" id="ARBA00022840"/>
    </source>
</evidence>
<dbReference type="Gene3D" id="1.20.1560.10">
    <property type="entry name" value="ABC transporter type 1, transmembrane domain"/>
    <property type="match status" value="1"/>
</dbReference>
<feature type="transmembrane region" description="Helical" evidence="7">
    <location>
        <begin position="12"/>
        <end position="32"/>
    </location>
</feature>
<evidence type="ECO:0000256" key="6">
    <source>
        <dbReference type="ARBA" id="ARBA00023136"/>
    </source>
</evidence>
<dbReference type="InterPro" id="IPR036640">
    <property type="entry name" value="ABC1_TM_sf"/>
</dbReference>
<dbReference type="InterPro" id="IPR039421">
    <property type="entry name" value="Type_1_exporter"/>
</dbReference>
<feature type="transmembrane region" description="Helical" evidence="7">
    <location>
        <begin position="125"/>
        <end position="149"/>
    </location>
</feature>
<evidence type="ECO:0000313" key="10">
    <source>
        <dbReference type="EMBL" id="MFC4402724.1"/>
    </source>
</evidence>
<reference evidence="11" key="1">
    <citation type="journal article" date="2019" name="Int. J. Syst. Evol. Microbiol.">
        <title>The Global Catalogue of Microorganisms (GCM) 10K type strain sequencing project: providing services to taxonomists for standard genome sequencing and annotation.</title>
        <authorList>
            <consortium name="The Broad Institute Genomics Platform"/>
            <consortium name="The Broad Institute Genome Sequencing Center for Infectious Disease"/>
            <person name="Wu L."/>
            <person name="Ma J."/>
        </authorList>
    </citation>
    <scope>NUCLEOTIDE SEQUENCE [LARGE SCALE GENOMIC DNA]</scope>
    <source>
        <strain evidence="11">CCUG 37865</strain>
    </source>
</reference>
<evidence type="ECO:0000259" key="9">
    <source>
        <dbReference type="PROSITE" id="PS50929"/>
    </source>
</evidence>
<dbReference type="Proteomes" id="UP001595882">
    <property type="component" value="Unassembled WGS sequence"/>
</dbReference>
<evidence type="ECO:0000256" key="5">
    <source>
        <dbReference type="ARBA" id="ARBA00022989"/>
    </source>
</evidence>
<evidence type="ECO:0000256" key="1">
    <source>
        <dbReference type="ARBA" id="ARBA00004651"/>
    </source>
</evidence>
<dbReference type="SUPFAM" id="SSF90123">
    <property type="entry name" value="ABC transporter transmembrane region"/>
    <property type="match status" value="1"/>
</dbReference>
<proteinExistence type="predicted"/>
<evidence type="ECO:0000256" key="3">
    <source>
        <dbReference type="ARBA" id="ARBA00022741"/>
    </source>
</evidence>
<evidence type="ECO:0000256" key="7">
    <source>
        <dbReference type="SAM" id="Phobius"/>
    </source>
</evidence>
<feature type="transmembrane region" description="Helical" evidence="7">
    <location>
        <begin position="278"/>
        <end position="296"/>
    </location>
</feature>
<gene>
    <name evidence="10" type="ORF">ACFOY7_06530</name>
</gene>
<dbReference type="SUPFAM" id="SSF52540">
    <property type="entry name" value="P-loop containing nucleoside triphosphate hydrolases"/>
    <property type="match status" value="1"/>
</dbReference>
<dbReference type="Pfam" id="PF00005">
    <property type="entry name" value="ABC_tran"/>
    <property type="match status" value="1"/>
</dbReference>
<feature type="domain" description="ABC transporter" evidence="8">
    <location>
        <begin position="331"/>
        <end position="563"/>
    </location>
</feature>
<dbReference type="PROSITE" id="PS50929">
    <property type="entry name" value="ABC_TM1F"/>
    <property type="match status" value="1"/>
</dbReference>
<dbReference type="PANTHER" id="PTHR43394:SF1">
    <property type="entry name" value="ATP-BINDING CASSETTE SUB-FAMILY B MEMBER 10, MITOCHONDRIAL"/>
    <property type="match status" value="1"/>
</dbReference>
<feature type="transmembrane region" description="Helical" evidence="7">
    <location>
        <begin position="52"/>
        <end position="71"/>
    </location>
</feature>
<dbReference type="GO" id="GO:0005524">
    <property type="term" value="F:ATP binding"/>
    <property type="evidence" value="ECO:0007669"/>
    <property type="project" value="UniProtKB-KW"/>
</dbReference>
<dbReference type="RefSeq" id="WP_390250578.1">
    <property type="nucleotide sequence ID" value="NZ_JBHSDT010000004.1"/>
</dbReference>
<dbReference type="InterPro" id="IPR027417">
    <property type="entry name" value="P-loop_NTPase"/>
</dbReference>
<dbReference type="PROSITE" id="PS50893">
    <property type="entry name" value="ABC_TRANSPORTER_2"/>
    <property type="match status" value="1"/>
</dbReference>
<accession>A0ABV8WTE4</accession>
<keyword evidence="6 7" id="KW-0472">Membrane</keyword>
<dbReference type="InterPro" id="IPR003439">
    <property type="entry name" value="ABC_transporter-like_ATP-bd"/>
</dbReference>
<dbReference type="PANTHER" id="PTHR43394">
    <property type="entry name" value="ATP-DEPENDENT PERMEASE MDL1, MITOCHONDRIAL"/>
    <property type="match status" value="1"/>
</dbReference>
<feature type="transmembrane region" description="Helical" evidence="7">
    <location>
        <begin position="155"/>
        <end position="173"/>
    </location>
</feature>
<dbReference type="SMART" id="SM00382">
    <property type="entry name" value="AAA"/>
    <property type="match status" value="1"/>
</dbReference>
<protein>
    <submittedName>
        <fullName evidence="10">ABC transporter ATP-binding protein</fullName>
    </submittedName>
</protein>
<dbReference type="InterPro" id="IPR003593">
    <property type="entry name" value="AAA+_ATPase"/>
</dbReference>
<keyword evidence="3" id="KW-0547">Nucleotide-binding</keyword>
<evidence type="ECO:0000256" key="2">
    <source>
        <dbReference type="ARBA" id="ARBA00022692"/>
    </source>
</evidence>
<evidence type="ECO:0000259" key="8">
    <source>
        <dbReference type="PROSITE" id="PS50893"/>
    </source>
</evidence>
<feature type="transmembrane region" description="Helical" evidence="7">
    <location>
        <begin position="232"/>
        <end position="258"/>
    </location>
</feature>